<name>A0A318A4I1_9MICO</name>
<dbReference type="EMBL" id="QHLY01000003">
    <property type="protein sequence ID" value="PXA73275.1"/>
    <property type="molecule type" value="Genomic_DNA"/>
</dbReference>
<accession>A0A318A4I1</accession>
<evidence type="ECO:0000259" key="8">
    <source>
        <dbReference type="PROSITE" id="PS50928"/>
    </source>
</evidence>
<dbReference type="RefSeq" id="WP_110124951.1">
    <property type="nucleotide sequence ID" value="NZ_QHLY01000003.1"/>
</dbReference>
<evidence type="ECO:0000256" key="5">
    <source>
        <dbReference type="ARBA" id="ARBA00022989"/>
    </source>
</evidence>
<proteinExistence type="inferred from homology"/>
<evidence type="ECO:0000256" key="4">
    <source>
        <dbReference type="ARBA" id="ARBA00022692"/>
    </source>
</evidence>
<dbReference type="PROSITE" id="PS50928">
    <property type="entry name" value="ABC_TM1"/>
    <property type="match status" value="1"/>
</dbReference>
<keyword evidence="3" id="KW-1003">Cell membrane</keyword>
<dbReference type="InterPro" id="IPR035906">
    <property type="entry name" value="MetI-like_sf"/>
</dbReference>
<feature type="transmembrane region" description="Helical" evidence="7">
    <location>
        <begin position="177"/>
        <end position="200"/>
    </location>
</feature>
<evidence type="ECO:0000256" key="2">
    <source>
        <dbReference type="ARBA" id="ARBA00022448"/>
    </source>
</evidence>
<feature type="domain" description="ABC transmembrane type-1" evidence="8">
    <location>
        <begin position="58"/>
        <end position="242"/>
    </location>
</feature>
<evidence type="ECO:0000256" key="1">
    <source>
        <dbReference type="ARBA" id="ARBA00004651"/>
    </source>
</evidence>
<protein>
    <submittedName>
        <fullName evidence="9">ABC transporter</fullName>
    </submittedName>
</protein>
<evidence type="ECO:0000256" key="6">
    <source>
        <dbReference type="ARBA" id="ARBA00023136"/>
    </source>
</evidence>
<feature type="transmembrane region" description="Helical" evidence="7">
    <location>
        <begin position="98"/>
        <end position="117"/>
    </location>
</feature>
<reference evidence="9 10" key="1">
    <citation type="submission" date="2018-05" db="EMBL/GenBank/DDBJ databases">
        <title>Genetic diversity of glacier-inhabiting Cryobacterium bacteria in China and description of Cryobacterium mengkeensis sp. nov. and Arthrobacter glacialis sp. nov.</title>
        <authorList>
            <person name="Liu Q."/>
            <person name="Xin Y.-H."/>
        </authorList>
    </citation>
    <scope>NUCLEOTIDE SEQUENCE [LARGE SCALE GENOMIC DNA]</scope>
    <source>
        <strain evidence="9 10">SK-1</strain>
    </source>
</reference>
<dbReference type="Proteomes" id="UP000246722">
    <property type="component" value="Unassembled WGS sequence"/>
</dbReference>
<keyword evidence="6 7" id="KW-0472">Membrane</keyword>
<evidence type="ECO:0000256" key="3">
    <source>
        <dbReference type="ARBA" id="ARBA00022475"/>
    </source>
</evidence>
<keyword evidence="2 7" id="KW-0813">Transport</keyword>
<comment type="similarity">
    <text evidence="7">Belongs to the binding-protein-dependent transport system permease family.</text>
</comment>
<dbReference type="GO" id="GO:0005886">
    <property type="term" value="C:plasma membrane"/>
    <property type="evidence" value="ECO:0007669"/>
    <property type="project" value="UniProtKB-SubCell"/>
</dbReference>
<evidence type="ECO:0000313" key="10">
    <source>
        <dbReference type="Proteomes" id="UP000246722"/>
    </source>
</evidence>
<dbReference type="AlphaFoldDB" id="A0A318A4I1"/>
<comment type="caution">
    <text evidence="9">The sequence shown here is derived from an EMBL/GenBank/DDBJ whole genome shotgun (WGS) entry which is preliminary data.</text>
</comment>
<sequence>MIRRSRLAGLLHLWPIVALVLLWDVWVLANGYTSIVAPRPWSVINDVVGNPDAYAIDFLWTLAISVGGLLLGMLLGTIAAVLISLWAPMSAVLTPAALIVRSVPVTVMIPIIARVFGYEVYTVLVVTVITSFFPAFVLGLSGMASAPASSRDLFVVFGSSRPASLWRLRLPYAVPNLLLALRITAPLAVLSAMLAEFLIGQQGLGYLFIVARSYMEIDRAWGTALVATMLSVFAFLAARFVERRISPRFT</sequence>
<comment type="subcellular location">
    <subcellularLocation>
        <location evidence="1 7">Cell membrane</location>
        <topology evidence="1 7">Multi-pass membrane protein</topology>
    </subcellularLocation>
</comment>
<organism evidence="9 10">
    <name type="scientific">Cryobacterium arcticum</name>
    <dbReference type="NCBI Taxonomy" id="670052"/>
    <lineage>
        <taxon>Bacteria</taxon>
        <taxon>Bacillati</taxon>
        <taxon>Actinomycetota</taxon>
        <taxon>Actinomycetes</taxon>
        <taxon>Micrococcales</taxon>
        <taxon>Microbacteriaceae</taxon>
        <taxon>Cryobacterium</taxon>
    </lineage>
</organism>
<dbReference type="InterPro" id="IPR000515">
    <property type="entry name" value="MetI-like"/>
</dbReference>
<dbReference type="GO" id="GO:0055085">
    <property type="term" value="P:transmembrane transport"/>
    <property type="evidence" value="ECO:0007669"/>
    <property type="project" value="InterPro"/>
</dbReference>
<gene>
    <name evidence="9" type="ORF">CTB96_00520</name>
</gene>
<dbReference type="SUPFAM" id="SSF161098">
    <property type="entry name" value="MetI-like"/>
    <property type="match status" value="1"/>
</dbReference>
<dbReference type="OrthoDB" id="7274389at2"/>
<dbReference type="Pfam" id="PF00528">
    <property type="entry name" value="BPD_transp_1"/>
    <property type="match status" value="1"/>
</dbReference>
<keyword evidence="5 7" id="KW-1133">Transmembrane helix</keyword>
<keyword evidence="10" id="KW-1185">Reference proteome</keyword>
<dbReference type="Gene3D" id="1.10.3720.10">
    <property type="entry name" value="MetI-like"/>
    <property type="match status" value="1"/>
</dbReference>
<dbReference type="PANTHER" id="PTHR30151:SF0">
    <property type="entry name" value="ABC TRANSPORTER PERMEASE PROTEIN MJ0413-RELATED"/>
    <property type="match status" value="1"/>
</dbReference>
<dbReference type="PANTHER" id="PTHR30151">
    <property type="entry name" value="ALKANE SULFONATE ABC TRANSPORTER-RELATED, MEMBRANE SUBUNIT"/>
    <property type="match status" value="1"/>
</dbReference>
<feature type="transmembrane region" description="Helical" evidence="7">
    <location>
        <begin position="53"/>
        <end position="86"/>
    </location>
</feature>
<feature type="transmembrane region" description="Helical" evidence="7">
    <location>
        <begin position="220"/>
        <end position="241"/>
    </location>
</feature>
<evidence type="ECO:0000313" key="9">
    <source>
        <dbReference type="EMBL" id="PXA73275.1"/>
    </source>
</evidence>
<keyword evidence="4 7" id="KW-0812">Transmembrane</keyword>
<feature type="transmembrane region" description="Helical" evidence="7">
    <location>
        <begin position="123"/>
        <end position="144"/>
    </location>
</feature>
<evidence type="ECO:0000256" key="7">
    <source>
        <dbReference type="RuleBase" id="RU363032"/>
    </source>
</evidence>